<organism evidence="3 4">
    <name type="scientific">Chryseobacterium wanjuense</name>
    <dbReference type="NCBI Taxonomy" id="356305"/>
    <lineage>
        <taxon>Bacteria</taxon>
        <taxon>Pseudomonadati</taxon>
        <taxon>Bacteroidota</taxon>
        <taxon>Flavobacteriia</taxon>
        <taxon>Flavobacteriales</taxon>
        <taxon>Weeksellaceae</taxon>
        <taxon>Chryseobacterium group</taxon>
        <taxon>Chryseobacterium</taxon>
    </lineage>
</organism>
<dbReference type="STRING" id="356305.SAMN05421841_1945"/>
<dbReference type="EMBL" id="FOIU01000001">
    <property type="protein sequence ID" value="SEW27036.1"/>
    <property type="molecule type" value="Genomic_DNA"/>
</dbReference>
<feature type="chain" id="PRO_5011463695" description="C1q domain-containing protein" evidence="2">
    <location>
        <begin position="29"/>
        <end position="304"/>
    </location>
</feature>
<evidence type="ECO:0000256" key="2">
    <source>
        <dbReference type="SAM" id="SignalP"/>
    </source>
</evidence>
<keyword evidence="4" id="KW-1185">Reference proteome</keyword>
<dbReference type="RefSeq" id="WP_089791885.1">
    <property type="nucleotide sequence ID" value="NZ_FOIU01000001.1"/>
</dbReference>
<dbReference type="AlphaFoldDB" id="A0A1I0QIM5"/>
<feature type="region of interest" description="Disordered" evidence="1">
    <location>
        <begin position="282"/>
        <end position="304"/>
    </location>
</feature>
<protein>
    <recommendedName>
        <fullName evidence="5">C1q domain-containing protein</fullName>
    </recommendedName>
</protein>
<dbReference type="Gene3D" id="2.60.120.40">
    <property type="match status" value="1"/>
</dbReference>
<evidence type="ECO:0000256" key="1">
    <source>
        <dbReference type="SAM" id="MobiDB-lite"/>
    </source>
</evidence>
<name>A0A1I0QIM5_9FLAO</name>
<dbReference type="InterPro" id="IPR008983">
    <property type="entry name" value="Tumour_necrosis_fac-like_dom"/>
</dbReference>
<evidence type="ECO:0008006" key="5">
    <source>
        <dbReference type="Google" id="ProtNLM"/>
    </source>
</evidence>
<proteinExistence type="predicted"/>
<reference evidence="4" key="1">
    <citation type="submission" date="2016-10" db="EMBL/GenBank/DDBJ databases">
        <authorList>
            <person name="Varghese N."/>
            <person name="Submissions S."/>
        </authorList>
    </citation>
    <scope>NUCLEOTIDE SEQUENCE [LARGE SCALE GENOMIC DNA]</scope>
    <source>
        <strain evidence="4">DSM 17724</strain>
    </source>
</reference>
<accession>A0A1I0QIM5</accession>
<dbReference type="OrthoDB" id="1240046at2"/>
<sequence>MTLIQIHKGINKRLILSIFCCCSGFFYAQIGIGTENPKGALHVDGARDNASIGTPTGSQVANDLMISKSNGFMGIGVLNPIVKLDMRSSDTENAVGLGATTMAASAAGAGAVRYDVASIPVGAKIEVSDGSVWNKAYVAPQKAVVVVRKITSQSIPQGSATVITNWNVIRDMSNSFTPGTGEFTAPRDGTYTFLLTFNFTGTVINDGSRVESQFYNPVTGNILASVYKTFGQSMTGTADDANSTRSTQAGGSSTVTLTLAAGTKVVTRLYQNLSSGAVSLRVTSNSSDPANPDDGFNNLTIIEH</sequence>
<evidence type="ECO:0000313" key="3">
    <source>
        <dbReference type="EMBL" id="SEW27036.1"/>
    </source>
</evidence>
<dbReference type="SUPFAM" id="SSF49842">
    <property type="entry name" value="TNF-like"/>
    <property type="match status" value="1"/>
</dbReference>
<keyword evidence="2" id="KW-0732">Signal</keyword>
<evidence type="ECO:0000313" key="4">
    <source>
        <dbReference type="Proteomes" id="UP000199469"/>
    </source>
</evidence>
<gene>
    <name evidence="3" type="ORF">SAMN05421841_1945</name>
</gene>
<dbReference type="Proteomes" id="UP000199469">
    <property type="component" value="Unassembled WGS sequence"/>
</dbReference>
<feature type="signal peptide" evidence="2">
    <location>
        <begin position="1"/>
        <end position="28"/>
    </location>
</feature>